<dbReference type="GO" id="GO:0003677">
    <property type="term" value="F:DNA binding"/>
    <property type="evidence" value="ECO:0007669"/>
    <property type="project" value="UniProtKB-KW"/>
</dbReference>
<dbReference type="GO" id="GO:0003700">
    <property type="term" value="F:DNA-binding transcription factor activity"/>
    <property type="evidence" value="ECO:0007669"/>
    <property type="project" value="InterPro"/>
</dbReference>
<dbReference type="InterPro" id="IPR036388">
    <property type="entry name" value="WH-like_DNA-bd_sf"/>
</dbReference>
<dbReference type="EMBL" id="FTRV01000016">
    <property type="protein sequence ID" value="SPM31797.1"/>
    <property type="molecule type" value="Genomic_DNA"/>
</dbReference>
<organism evidence="2 3">
    <name type="scientific">Mycobacterium terramassiliense</name>
    <dbReference type="NCBI Taxonomy" id="1841859"/>
    <lineage>
        <taxon>Bacteria</taxon>
        <taxon>Bacillati</taxon>
        <taxon>Actinomycetota</taxon>
        <taxon>Actinomycetes</taxon>
        <taxon>Mycobacteriales</taxon>
        <taxon>Mycobacteriaceae</taxon>
        <taxon>Mycobacterium</taxon>
    </lineage>
</organism>
<protein>
    <submittedName>
        <fullName evidence="2">DNA-binding transcriptional regulator, MarR family</fullName>
    </submittedName>
</protein>
<dbReference type="Proteomes" id="UP000241595">
    <property type="component" value="Unassembled WGS sequence"/>
</dbReference>
<dbReference type="Pfam" id="PF12802">
    <property type="entry name" value="MarR_2"/>
    <property type="match status" value="1"/>
</dbReference>
<dbReference type="GO" id="GO:0006950">
    <property type="term" value="P:response to stress"/>
    <property type="evidence" value="ECO:0007669"/>
    <property type="project" value="TreeGrafter"/>
</dbReference>
<evidence type="ECO:0000313" key="2">
    <source>
        <dbReference type="EMBL" id="SPM31797.1"/>
    </source>
</evidence>
<evidence type="ECO:0000313" key="3">
    <source>
        <dbReference type="Proteomes" id="UP000241595"/>
    </source>
</evidence>
<dbReference type="PRINTS" id="PR00598">
    <property type="entry name" value="HTHMARR"/>
</dbReference>
<reference evidence="2 3" key="1">
    <citation type="submission" date="2017-01" db="EMBL/GenBank/DDBJ databases">
        <authorList>
            <consortium name="Urmite Genomes"/>
        </authorList>
    </citation>
    <scope>NUCLEOTIDE SEQUENCE [LARGE SCALE GENOMIC DNA]</scope>
    <source>
        <strain evidence="2 3">AB308</strain>
    </source>
</reference>
<dbReference type="OrthoDB" id="3216907at2"/>
<dbReference type="PANTHER" id="PTHR33164">
    <property type="entry name" value="TRANSCRIPTIONAL REGULATOR, MARR FAMILY"/>
    <property type="match status" value="1"/>
</dbReference>
<dbReference type="RefSeq" id="WP_077103657.1">
    <property type="nucleotide sequence ID" value="NZ_LT717701.1"/>
</dbReference>
<keyword evidence="2" id="KW-0238">DNA-binding</keyword>
<accession>A0A2U3NJT2</accession>
<dbReference type="SMART" id="SM00347">
    <property type="entry name" value="HTH_MARR"/>
    <property type="match status" value="1"/>
</dbReference>
<dbReference type="SUPFAM" id="SSF46785">
    <property type="entry name" value="Winged helix' DNA-binding domain"/>
    <property type="match status" value="1"/>
</dbReference>
<dbReference type="STRING" id="1841859.GCA_900157385_05324"/>
<proteinExistence type="predicted"/>
<dbReference type="InterPro" id="IPR039422">
    <property type="entry name" value="MarR/SlyA-like"/>
</dbReference>
<name>A0A2U3NJT2_9MYCO</name>
<dbReference type="PANTHER" id="PTHR33164:SF43">
    <property type="entry name" value="HTH-TYPE TRANSCRIPTIONAL REPRESSOR YETL"/>
    <property type="match status" value="1"/>
</dbReference>
<gene>
    <name evidence="2" type="ORF">MTAB308_5321</name>
</gene>
<dbReference type="AlphaFoldDB" id="A0A2U3NJT2"/>
<dbReference type="PROSITE" id="PS50995">
    <property type="entry name" value="HTH_MARR_2"/>
    <property type="match status" value="1"/>
</dbReference>
<dbReference type="InterPro" id="IPR000835">
    <property type="entry name" value="HTH_MarR-typ"/>
</dbReference>
<evidence type="ECO:0000259" key="1">
    <source>
        <dbReference type="PROSITE" id="PS50995"/>
    </source>
</evidence>
<dbReference type="Gene3D" id="1.10.10.10">
    <property type="entry name" value="Winged helix-like DNA-binding domain superfamily/Winged helix DNA-binding domain"/>
    <property type="match status" value="1"/>
</dbReference>
<dbReference type="InterPro" id="IPR036390">
    <property type="entry name" value="WH_DNA-bd_sf"/>
</dbReference>
<sequence>MTPDRPPRAGLSDDLRDALVQTSFAMMAALTEVAAEHGLSLTQLRILGIMRDREPTVTDLATYTGLERSTVSGLIDRAARRGLVVKTSHPDDGRSVRVRLTPRARRLERDVTAVIAERIAPLTRRLSASEQTRLTTLLNRALGQ</sequence>
<feature type="domain" description="HTH marR-type" evidence="1">
    <location>
        <begin position="12"/>
        <end position="143"/>
    </location>
</feature>
<keyword evidence="3" id="KW-1185">Reference proteome</keyword>